<feature type="transmembrane region" description="Helical" evidence="1">
    <location>
        <begin position="22"/>
        <end position="48"/>
    </location>
</feature>
<protein>
    <recommendedName>
        <fullName evidence="4">Fungal pheromone STE3G-protein-coupled receptor</fullName>
    </recommendedName>
</protein>
<feature type="transmembrane region" description="Helical" evidence="1">
    <location>
        <begin position="264"/>
        <end position="282"/>
    </location>
</feature>
<evidence type="ECO:0000313" key="2">
    <source>
        <dbReference type="EMBL" id="PBK68112.1"/>
    </source>
</evidence>
<accession>A0A2H3BMB7</accession>
<feature type="transmembrane region" description="Helical" evidence="1">
    <location>
        <begin position="60"/>
        <end position="82"/>
    </location>
</feature>
<feature type="transmembrane region" description="Helical" evidence="1">
    <location>
        <begin position="192"/>
        <end position="213"/>
    </location>
</feature>
<dbReference type="EMBL" id="KZ293434">
    <property type="protein sequence ID" value="PBK68112.1"/>
    <property type="molecule type" value="Genomic_DNA"/>
</dbReference>
<dbReference type="Proteomes" id="UP000218334">
    <property type="component" value="Unassembled WGS sequence"/>
</dbReference>
<feature type="transmembrane region" description="Helical" evidence="1">
    <location>
        <begin position="233"/>
        <end position="252"/>
    </location>
</feature>
<dbReference type="AlphaFoldDB" id="A0A2H3BMB7"/>
<sequence length="335" mass="37274">MSQALPEFSSIQVLATQMSDSWFNGVIIESLAHGMYTALLSVVLWRILSSRTAHRGQTRVLAGISTFMYIMATMHLAVRWFYARRAFIVNGETEETRFFALADSLVAGGPLWVPTISSIVASINILTADCVIIWRCWIIWGRNWRIVVLPSLCTLCGTIFNIIFLIQELTPLTDAQGKPVIPWGSDSINWGIAYYSMTLSTTVVCTMLIVFRLARANMTGKSLRFAPNPYHKVMEIMVESAALYVVALAVYIPFLVTNSPYNNYPQVLLASVTGIAPTLILLRVASRNPDLYSPCNSMHPRSLQRLSKSEMDGSVTSAEKDDVIFITMAKSVEVV</sequence>
<evidence type="ECO:0000313" key="3">
    <source>
        <dbReference type="Proteomes" id="UP000218334"/>
    </source>
</evidence>
<keyword evidence="1" id="KW-0472">Membrane</keyword>
<reference evidence="3" key="1">
    <citation type="journal article" date="2017" name="Nat. Ecol. Evol.">
        <title>Genome expansion and lineage-specific genetic innovations in the forest pathogenic fungi Armillaria.</title>
        <authorList>
            <person name="Sipos G."/>
            <person name="Prasanna A.N."/>
            <person name="Walter M.C."/>
            <person name="O'Connor E."/>
            <person name="Balint B."/>
            <person name="Krizsan K."/>
            <person name="Kiss B."/>
            <person name="Hess J."/>
            <person name="Varga T."/>
            <person name="Slot J."/>
            <person name="Riley R."/>
            <person name="Boka B."/>
            <person name="Rigling D."/>
            <person name="Barry K."/>
            <person name="Lee J."/>
            <person name="Mihaltcheva S."/>
            <person name="LaButti K."/>
            <person name="Lipzen A."/>
            <person name="Waldron R."/>
            <person name="Moloney N.M."/>
            <person name="Sperisen C."/>
            <person name="Kredics L."/>
            <person name="Vagvoelgyi C."/>
            <person name="Patrignani A."/>
            <person name="Fitzpatrick D."/>
            <person name="Nagy I."/>
            <person name="Doyle S."/>
            <person name="Anderson J.B."/>
            <person name="Grigoriev I.V."/>
            <person name="Gueldener U."/>
            <person name="Muensterkoetter M."/>
            <person name="Nagy L.G."/>
        </authorList>
    </citation>
    <scope>NUCLEOTIDE SEQUENCE [LARGE SCALE GENOMIC DNA]</scope>
    <source>
        <strain evidence="3">28-4</strain>
    </source>
</reference>
<keyword evidence="3" id="KW-1185">Reference proteome</keyword>
<feature type="transmembrane region" description="Helical" evidence="1">
    <location>
        <begin position="146"/>
        <end position="166"/>
    </location>
</feature>
<evidence type="ECO:0000256" key="1">
    <source>
        <dbReference type="SAM" id="Phobius"/>
    </source>
</evidence>
<keyword evidence="1" id="KW-0812">Transmembrane</keyword>
<proteinExistence type="predicted"/>
<organism evidence="2 3">
    <name type="scientific">Armillaria solidipes</name>
    <dbReference type="NCBI Taxonomy" id="1076256"/>
    <lineage>
        <taxon>Eukaryota</taxon>
        <taxon>Fungi</taxon>
        <taxon>Dikarya</taxon>
        <taxon>Basidiomycota</taxon>
        <taxon>Agaricomycotina</taxon>
        <taxon>Agaricomycetes</taxon>
        <taxon>Agaricomycetidae</taxon>
        <taxon>Agaricales</taxon>
        <taxon>Marasmiineae</taxon>
        <taxon>Physalacriaceae</taxon>
        <taxon>Armillaria</taxon>
    </lineage>
</organism>
<name>A0A2H3BMB7_9AGAR</name>
<evidence type="ECO:0008006" key="4">
    <source>
        <dbReference type="Google" id="ProtNLM"/>
    </source>
</evidence>
<keyword evidence="1" id="KW-1133">Transmembrane helix</keyword>
<feature type="transmembrane region" description="Helical" evidence="1">
    <location>
        <begin position="111"/>
        <end position="134"/>
    </location>
</feature>
<gene>
    <name evidence="2" type="ORF">ARMSODRAFT_1020137</name>
</gene>